<feature type="region of interest" description="Disordered" evidence="1">
    <location>
        <begin position="1"/>
        <end position="24"/>
    </location>
</feature>
<dbReference type="InterPro" id="IPR027417">
    <property type="entry name" value="P-loop_NTPase"/>
</dbReference>
<evidence type="ECO:0000256" key="1">
    <source>
        <dbReference type="SAM" id="MobiDB-lite"/>
    </source>
</evidence>
<dbReference type="AlphaFoldDB" id="A0A3E4QZJ6"/>
<evidence type="ECO:0000313" key="3">
    <source>
        <dbReference type="Proteomes" id="UP000260943"/>
    </source>
</evidence>
<name>A0A3E4QZJ6_9ACTN</name>
<proteinExistence type="predicted"/>
<evidence type="ECO:0000313" key="2">
    <source>
        <dbReference type="EMBL" id="RGL12338.1"/>
    </source>
</evidence>
<accession>A0A3E4QZJ6</accession>
<reference evidence="2 3" key="1">
    <citation type="submission" date="2018-08" db="EMBL/GenBank/DDBJ databases">
        <title>A genome reference for cultivated species of the human gut microbiota.</title>
        <authorList>
            <person name="Zou Y."/>
            <person name="Xue W."/>
            <person name="Luo G."/>
        </authorList>
    </citation>
    <scope>NUCLEOTIDE SEQUENCE [LARGE SCALE GENOMIC DNA]</scope>
    <source>
        <strain evidence="2 3">TF08-14</strain>
    </source>
</reference>
<dbReference type="Gene3D" id="3.40.50.300">
    <property type="entry name" value="P-loop containing nucleotide triphosphate hydrolases"/>
    <property type="match status" value="1"/>
</dbReference>
<feature type="compositionally biased region" description="Polar residues" evidence="1">
    <location>
        <begin position="8"/>
        <end position="24"/>
    </location>
</feature>
<dbReference type="SUPFAM" id="SSF52540">
    <property type="entry name" value="P-loop containing nucleoside triphosphate hydrolases"/>
    <property type="match status" value="1"/>
</dbReference>
<evidence type="ECO:0008006" key="4">
    <source>
        <dbReference type="Google" id="ProtNLM"/>
    </source>
</evidence>
<dbReference type="Proteomes" id="UP000260943">
    <property type="component" value="Unassembled WGS sequence"/>
</dbReference>
<dbReference type="EMBL" id="QSRJ01000001">
    <property type="protein sequence ID" value="RGL12338.1"/>
    <property type="molecule type" value="Genomic_DNA"/>
</dbReference>
<sequence>MAARRPSKASSWTSQATRRGCQQPTFHRSLPYKKSLGDTAIKLSTALGSPLDEWQRDTIRDWLAVDPETKRYIHRRCGLAVPRQNGKTLLIEMRIHIGIALGEMILYTAHDYSTVTQLFDRMKGFYGEKARDPEAKYPELNKMVRSVRKGTGKEAIFFSNGAAIYFSTRTKSAKRGFTVDVVIADEAQELNDSHLKAMLSTASAGPRHNPQYIYCGTPPTPESTGTFFQHLRKTVHEKQPDDLCWAEWALVLDDPRRLEEQIDDEEWWWRTNPALGVRISIETVRSERDTYTEPLSFAQERLCFFMLEIEAEHVISAADWESCTTYDPPADGVMTVGIKFAPDGSSGSLSICIRPQSGKPYIECIDNRSMSGGAAWFERWVVARKDKISEVWVDGRTYAAALAQRLSASGMKKRAVKLPSTSDVVAANSMLVDAVSSGAIEHYDQEALADSATLSAKRTIGKDGFGFDSTQTCDATLIESCALAHRAAMTTRRKPSRKAVVR</sequence>
<protein>
    <recommendedName>
        <fullName evidence="4">Terminase</fullName>
    </recommendedName>
</protein>
<comment type="caution">
    <text evidence="2">The sequence shown here is derived from an EMBL/GenBank/DDBJ whole genome shotgun (WGS) entry which is preliminary data.</text>
</comment>
<dbReference type="RefSeq" id="WP_117678832.1">
    <property type="nucleotide sequence ID" value="NZ_JAQCWE010000006.1"/>
</dbReference>
<gene>
    <name evidence="2" type="ORF">DXC81_01395</name>
</gene>
<organism evidence="2 3">
    <name type="scientific">Collinsella tanakaei</name>
    <dbReference type="NCBI Taxonomy" id="626935"/>
    <lineage>
        <taxon>Bacteria</taxon>
        <taxon>Bacillati</taxon>
        <taxon>Actinomycetota</taxon>
        <taxon>Coriobacteriia</taxon>
        <taxon>Coriobacteriales</taxon>
        <taxon>Coriobacteriaceae</taxon>
        <taxon>Collinsella</taxon>
    </lineage>
</organism>